<accession>A0A8S5NSS1</accession>
<protein>
    <submittedName>
        <fullName evidence="1">Uncharacterized protein</fullName>
    </submittedName>
</protein>
<organism evidence="1">
    <name type="scientific">Siphoviridae sp. ct1Tj2</name>
    <dbReference type="NCBI Taxonomy" id="2826271"/>
    <lineage>
        <taxon>Viruses</taxon>
        <taxon>Duplodnaviria</taxon>
        <taxon>Heunggongvirae</taxon>
        <taxon>Uroviricota</taxon>
        <taxon>Caudoviricetes</taxon>
    </lineage>
</organism>
<evidence type="ECO:0000313" key="1">
    <source>
        <dbReference type="EMBL" id="DAD97362.1"/>
    </source>
</evidence>
<reference evidence="1" key="1">
    <citation type="journal article" date="2021" name="Proc. Natl. Acad. Sci. U.S.A.">
        <title>A Catalog of Tens of Thousands of Viruses from Human Metagenomes Reveals Hidden Associations with Chronic Diseases.</title>
        <authorList>
            <person name="Tisza M.J."/>
            <person name="Buck C.B."/>
        </authorList>
    </citation>
    <scope>NUCLEOTIDE SEQUENCE</scope>
    <source>
        <strain evidence="1">Ct1Tj2</strain>
    </source>
</reference>
<sequence length="64" mass="7261">MSLYKMDKSLKKLHRKLAEEQKLRELPGLVAEIEDALCEQDMASEERLAAIEDSLCELDAAVNK</sequence>
<dbReference type="EMBL" id="BK015238">
    <property type="protein sequence ID" value="DAD97362.1"/>
    <property type="molecule type" value="Genomic_DNA"/>
</dbReference>
<name>A0A8S5NSS1_9CAUD</name>
<proteinExistence type="predicted"/>